<sequence length="90" mass="10068">MRIFHVLFALSFATLLCVTAAGANAADERQQIVEVQADIDVQFVDVDFDDAMVLYAPKRDYVCIQCSSVTRFVFQSNSTLTKQIRAPPVH</sequence>
<feature type="chain" id="PRO_5007881164" evidence="1">
    <location>
        <begin position="26"/>
        <end position="90"/>
    </location>
</feature>
<evidence type="ECO:0000313" key="2">
    <source>
        <dbReference type="EMBL" id="KZN32571.1"/>
    </source>
</evidence>
<accession>A0A166VEI4</accession>
<keyword evidence="1" id="KW-0732">Signal</keyword>
<dbReference type="PATRIC" id="fig|1365250.3.peg.4168"/>
<reference evidence="2 3" key="1">
    <citation type="submission" date="2013-07" db="EMBL/GenBank/DDBJ databases">
        <title>Comparative Genomic and Metabolomic Analysis of Twelve Strains of Pseudoalteromonas luteoviolacea.</title>
        <authorList>
            <person name="Vynne N.G."/>
            <person name="Mansson M."/>
            <person name="Gram L."/>
        </authorList>
    </citation>
    <scope>NUCLEOTIDE SEQUENCE [LARGE SCALE GENOMIC DNA]</scope>
    <source>
        <strain evidence="2 3">DSM 6061</strain>
    </source>
</reference>
<dbReference type="RefSeq" id="WP_063365835.1">
    <property type="nucleotide sequence ID" value="NZ_AQHB01000030.1"/>
</dbReference>
<feature type="signal peptide" evidence="1">
    <location>
        <begin position="1"/>
        <end position="25"/>
    </location>
</feature>
<name>A0A166VEI4_9GAMM</name>
<dbReference type="Proteomes" id="UP000076643">
    <property type="component" value="Unassembled WGS sequence"/>
</dbReference>
<evidence type="ECO:0000313" key="3">
    <source>
        <dbReference type="Proteomes" id="UP000076643"/>
    </source>
</evidence>
<dbReference type="AlphaFoldDB" id="A0A166VEI4"/>
<comment type="caution">
    <text evidence="2">The sequence shown here is derived from an EMBL/GenBank/DDBJ whole genome shotgun (WGS) entry which is preliminary data.</text>
</comment>
<evidence type="ECO:0000256" key="1">
    <source>
        <dbReference type="SAM" id="SignalP"/>
    </source>
</evidence>
<organism evidence="2 3">
    <name type="scientific">Pseudoalteromonas luteoviolacea DSM 6061</name>
    <dbReference type="NCBI Taxonomy" id="1365250"/>
    <lineage>
        <taxon>Bacteria</taxon>
        <taxon>Pseudomonadati</taxon>
        <taxon>Pseudomonadota</taxon>
        <taxon>Gammaproteobacteria</taxon>
        <taxon>Alteromonadales</taxon>
        <taxon>Pseudoalteromonadaceae</taxon>
        <taxon>Pseudoalteromonas</taxon>
    </lineage>
</organism>
<dbReference type="EMBL" id="AUYB01000130">
    <property type="protein sequence ID" value="KZN32571.1"/>
    <property type="molecule type" value="Genomic_DNA"/>
</dbReference>
<keyword evidence="3" id="KW-1185">Reference proteome</keyword>
<proteinExistence type="predicted"/>
<gene>
    <name evidence="2" type="ORF">N475_21835</name>
</gene>
<protein>
    <submittedName>
        <fullName evidence="2">Uncharacterized protein</fullName>
    </submittedName>
</protein>